<dbReference type="SUPFAM" id="SSF54001">
    <property type="entry name" value="Cysteine proteinases"/>
    <property type="match status" value="1"/>
</dbReference>
<dbReference type="STRING" id="757424.Hsero_4086"/>
<dbReference type="Gene3D" id="3.90.1720.10">
    <property type="entry name" value="endopeptidase domain like (from Nostoc punctiforme)"/>
    <property type="match status" value="1"/>
</dbReference>
<reference evidence="1 2" key="1">
    <citation type="submission" date="2010-04" db="EMBL/GenBank/DDBJ databases">
        <title>The genome of Herbaspirillum seropedicae SmR1, an endophytic, nitrogen-fixing, plant-growth promoting beta-Proteobacteria.</title>
        <authorList>
            <person name="Pedrosa F.O."/>
            <person name="Monteiro R.A."/>
            <person name="Wassem R."/>
            <person name="Cruz L.M."/>
            <person name="Ayub R.A."/>
            <person name="Colauto N.B."/>
            <person name="Fernandez M.A."/>
            <person name="Fungaro M.H.P."/>
            <person name="Grisard E.C."/>
            <person name="Hungria M."/>
            <person name="Madeira H.M.F."/>
            <person name="Nodari R.O."/>
            <person name="Osaku C.A."/>
            <person name="Petzl-Erler M.L."/>
            <person name="Terenzi H."/>
            <person name="Vieira L.G.E."/>
            <person name="Almeida M.I.M."/>
            <person name="Alves L.R."/>
            <person name="Arantes O.M.N."/>
            <person name="Balsanelli E."/>
            <person name="Barcellos F.G."/>
            <person name="Baura V.A."/>
            <person name="Binde D.R."/>
            <person name="Campo R.J."/>
            <person name="Chubatsu L.S."/>
            <person name="Chueire L.M.O."/>
            <person name="Ciferri R.R."/>
            <person name="Correa L.C."/>
            <person name="da Conceicao Silva J.L."/>
            <person name="Dabul A.N.G."/>
            <person name="Dambros B.P."/>
            <person name="Faoro H."/>
            <person name="Favetti A."/>
            <person name="Friedermann G."/>
            <person name="Furlaneto M.C."/>
            <person name="Gasques L.S."/>
            <person name="Gimenes C.C.T."/>
            <person name="Gioppo N.M.R."/>
            <person name="Glienke-Blanco C."/>
            <person name="Godoy L.P."/>
            <person name="Guerra M.P."/>
            <person name="Karp S."/>
            <person name="Kava-Cordeiro V."/>
            <person name="Margarido V.P."/>
            <person name="Mathioni S.M."/>
            <person name="Menck-Soares M.A."/>
            <person name="Murace N.K."/>
            <person name="Nicolas M.F."/>
            <person name="Oliveira C.E.C."/>
            <person name="Pagnan N.A.B."/>
            <person name="Pamphile J.A."/>
            <person name="Patussi E.V."/>
            <person name="Pereira L.F.P."/>
            <person name="Pereira-Ferrari L."/>
            <person name="Pinto F.G.S."/>
            <person name="Precoma C."/>
            <person name="Prioli A.J."/>
            <person name="Prioli S.M.A.P."/>
            <person name="Raittz R.T."/>
            <person name="Ramos H.J.O."/>
            <person name="Ribeiro E.M.S.F."/>
            <person name="Rigo L.U."/>
            <person name="Rocha C.L.M.S.C."/>
            <person name="Rocha S.N."/>
            <person name="Santos K."/>
            <person name="Satori D."/>
            <person name="Silva A.G."/>
            <person name="Simao R.C.G."/>
            <person name="Soares M.A.M."/>
            <person name="Souza E.M."/>
            <person name="Steffens M.B.R."/>
            <person name="Steindel M."/>
            <person name="Tadra-Sfeir M.Z."/>
            <person name="Takahashi E.K."/>
            <person name="Torres R.A."/>
            <person name="Valle J.S."/>
            <person name="Vernal J.I."/>
            <person name="Vilas-Boas L.A."/>
            <person name="Watanabe M.A.E."/>
            <person name="Weiss V.A."/>
            <person name="Yates M.A."/>
            <person name="Souza E.M."/>
        </authorList>
    </citation>
    <scope>NUCLEOTIDE SEQUENCE [LARGE SCALE GENOMIC DNA]</scope>
    <source>
        <strain evidence="1 2">SmR1</strain>
    </source>
</reference>
<dbReference type="HOGENOM" id="CLU_1352200_0_0_4"/>
<gene>
    <name evidence="1" type="ordered locus">Hsero_4086</name>
</gene>
<protein>
    <submittedName>
        <fullName evidence="1">Uncharacterized protein</fullName>
    </submittedName>
</protein>
<dbReference type="EMBL" id="CP002039">
    <property type="protein sequence ID" value="ADJ65556.1"/>
    <property type="molecule type" value="Genomic_DNA"/>
</dbReference>
<dbReference type="KEGG" id="hse:Hsero_4086"/>
<evidence type="ECO:0000313" key="2">
    <source>
        <dbReference type="Proteomes" id="UP000000329"/>
    </source>
</evidence>
<evidence type="ECO:0000313" key="1">
    <source>
        <dbReference type="EMBL" id="ADJ65556.1"/>
    </source>
</evidence>
<dbReference type="eggNOG" id="COG0791">
    <property type="taxonomic scope" value="Bacteria"/>
</dbReference>
<name>D8ITC6_HERSS</name>
<accession>D8ITC6</accession>
<sequence>MLLSRTLWRSYFVKYQTSNMESFVSLTISDIQAGDVLLCYSHMTAGEDTAGETGYSHAAIALRDGQVLEASNSGVKVVSAKRLLDDYDHIAVLREYDTSELWDETRLNSLHEFAAQNINKGFNQTGLMRYHSRKEGYQNDQMKRIREHFEGTAPAVASDRGVYFCSELVTAAFIHVGIILPSSAVVFTPETFSPSDVAKDKAFGFFCGYVKSTQSYVIPEGDFFKHHI</sequence>
<organism evidence="1 2">
    <name type="scientific">Herbaspirillum seropedicae (strain SmR1)</name>
    <dbReference type="NCBI Taxonomy" id="757424"/>
    <lineage>
        <taxon>Bacteria</taxon>
        <taxon>Pseudomonadati</taxon>
        <taxon>Pseudomonadota</taxon>
        <taxon>Betaproteobacteria</taxon>
        <taxon>Burkholderiales</taxon>
        <taxon>Oxalobacteraceae</taxon>
        <taxon>Herbaspirillum</taxon>
    </lineage>
</organism>
<dbReference type="Proteomes" id="UP000000329">
    <property type="component" value="Chromosome"/>
</dbReference>
<proteinExistence type="predicted"/>
<keyword evidence="2" id="KW-1185">Reference proteome</keyword>
<dbReference type="InterPro" id="IPR038765">
    <property type="entry name" value="Papain-like_cys_pep_sf"/>
</dbReference>
<dbReference type="AlphaFoldDB" id="D8ITC6"/>